<evidence type="ECO:0000259" key="1">
    <source>
        <dbReference type="Pfam" id="PF13166"/>
    </source>
</evidence>
<proteinExistence type="predicted"/>
<name>A0A9E6ZWS1_9HYPH</name>
<dbReference type="EMBL" id="CP083239">
    <property type="protein sequence ID" value="UOK71562.1"/>
    <property type="molecule type" value="Genomic_DNA"/>
</dbReference>
<dbReference type="KEGG" id="apol:K9D25_02230"/>
<protein>
    <submittedName>
        <fullName evidence="2">AAA family ATPase</fullName>
    </submittedName>
</protein>
<gene>
    <name evidence="2" type="ORF">K9D25_02230</name>
</gene>
<evidence type="ECO:0000313" key="2">
    <source>
        <dbReference type="EMBL" id="UOK71562.1"/>
    </source>
</evidence>
<organism evidence="2 3">
    <name type="scientific">Ancylobacter polymorphus</name>
    <dbReference type="NCBI Taxonomy" id="223390"/>
    <lineage>
        <taxon>Bacteria</taxon>
        <taxon>Pseudomonadati</taxon>
        <taxon>Pseudomonadota</taxon>
        <taxon>Alphaproteobacteria</taxon>
        <taxon>Hyphomicrobiales</taxon>
        <taxon>Xanthobacteraceae</taxon>
        <taxon>Ancylobacter</taxon>
    </lineage>
</organism>
<sequence>MLTRIDQLKNIGRFTSFKQRADALGQVALVFARNGYGKTTICAVLRSASTQDSAPIGERLHLGNAGLPEAALNFDPTGGVVFQNGSWNRTPPSILIFDGEFIRRNVHTADEVTRDNKRQLLRVIVGATGVRLAETVTDIDAKNTQLNTELRDLERAIRTAHPSISDYSGFANAAIPDDIQLRIDERRRRLLAAQRANDVRTRQNITLWRQLPDLDRVIDLLTDVLDGASDAAERRIADHMAKHGFDSGGRRWLAYGAQRARNTCPYCDQDLGPSTIAAEIKFLFGEAYTTLTASIDAQLSILDGLLTAGKVGSIRAVAEANRVALDFWRQVGDLPVLDELHDTDIERLEAALQPVMTALERKAAAPLTPIQLDADLVRAAREAISIAEIYAGQVLACNHAIEVVRTENAAELTASQMRELQEAVDKRLALQAKAQDPLKTLCERWKSITDERAALASNRSTAQRALTAHVEATATAYEAGINELLEAFGANFRLCQTKASYVGRDPNTEYCIDVNGHVLKAGESGAASKPSFRTVLSAGDKSSLALALFVTQVKQRADLGDCIVVFDDPFNSQDTARQFETASQIRLIAAHARQVVVLSHDPRFLHLIEKDKGTLVVTQHQIVAESDWVASLKIWNVEDEVKADYVRRAERIRAYASTGVHLTGCNGPLLASDIRIFVEEYIDLRFPGRFAPRTLLGAMVDAIDAAGPNDDLHIHRNDLRALNEFSRPEHHRGTTSPDPTQLRAQCKKVVKIIGMY</sequence>
<dbReference type="Proteomes" id="UP000831684">
    <property type="component" value="Chromosome"/>
</dbReference>
<dbReference type="PANTHER" id="PTHR32182:SF0">
    <property type="entry name" value="DNA REPLICATION AND REPAIR PROTEIN RECF"/>
    <property type="match status" value="1"/>
</dbReference>
<dbReference type="GO" id="GO:0000731">
    <property type="term" value="P:DNA synthesis involved in DNA repair"/>
    <property type="evidence" value="ECO:0007669"/>
    <property type="project" value="TreeGrafter"/>
</dbReference>
<dbReference type="CDD" id="cd00267">
    <property type="entry name" value="ABC_ATPase"/>
    <property type="match status" value="1"/>
</dbReference>
<dbReference type="GO" id="GO:0006302">
    <property type="term" value="P:double-strand break repair"/>
    <property type="evidence" value="ECO:0007669"/>
    <property type="project" value="TreeGrafter"/>
</dbReference>
<dbReference type="Pfam" id="PF13166">
    <property type="entry name" value="AAA_13"/>
    <property type="match status" value="1"/>
</dbReference>
<dbReference type="Gene3D" id="3.40.50.300">
    <property type="entry name" value="P-loop containing nucleotide triphosphate hydrolases"/>
    <property type="match status" value="1"/>
</dbReference>
<reference evidence="2" key="1">
    <citation type="submission" date="2021-09" db="EMBL/GenBank/DDBJ databases">
        <title>Network and meta-omics reveal the key degrader and cooperation patterns in an efficient 1,4-dioxane-degrading microbial community.</title>
        <authorList>
            <person name="Dai C."/>
        </authorList>
    </citation>
    <scope>NUCLEOTIDE SEQUENCE</scope>
    <source>
        <strain evidence="2">ZM13</strain>
    </source>
</reference>
<feature type="domain" description="Protein CR006 P-loop" evidence="1">
    <location>
        <begin position="252"/>
        <end position="743"/>
    </location>
</feature>
<dbReference type="AlphaFoldDB" id="A0A9E6ZWS1"/>
<evidence type="ECO:0000313" key="3">
    <source>
        <dbReference type="Proteomes" id="UP000831684"/>
    </source>
</evidence>
<accession>A0A9E6ZWS1</accession>
<dbReference type="InterPro" id="IPR026866">
    <property type="entry name" value="CR006_AAA"/>
</dbReference>
<dbReference type="SUPFAM" id="SSF52540">
    <property type="entry name" value="P-loop containing nucleoside triphosphate hydrolases"/>
    <property type="match status" value="1"/>
</dbReference>
<dbReference type="PANTHER" id="PTHR32182">
    <property type="entry name" value="DNA REPLICATION AND REPAIR PROTEIN RECF"/>
    <property type="match status" value="1"/>
</dbReference>
<dbReference type="RefSeq" id="WP_244378829.1">
    <property type="nucleotide sequence ID" value="NZ_CP083239.1"/>
</dbReference>
<dbReference type="InterPro" id="IPR027417">
    <property type="entry name" value="P-loop_NTPase"/>
</dbReference>